<feature type="region of interest" description="Disordered" evidence="8">
    <location>
        <begin position="178"/>
        <end position="211"/>
    </location>
</feature>
<keyword evidence="2" id="KW-0813">Transport</keyword>
<sequence length="361" mass="39507">MDGVTAFEASLANSEQFFSLVPLLLIRSFLSTVWLYLFLLPFQLVSEFGWHTVPAVSIGAFTYLGFVAADEEIEQPFGYDENDLDLDMFCQDIIAQDIESLKSAPCLNAYLGPEEPELVRHRSMTLTEVTAHDEFENISDEETLEPQSPTALEQSPILSPLSRFSSSIQQDELQLSAEEEDPGVYRSQNPGLNSSCTERAKPRPQPHGGCCGTAPAEHAASSTAGVAIDAAFTMLAEEFGFPPQLYVSTSRATFLTRDAASPTTETSVLGKHAELTGAVLLPDAAESSGEWVRQRIKTVTRVEGALDNEERGMEGRWKRWAVERGERNDGAVGPTAVIVPTESAPSPTAAEARFWSPQRSW</sequence>
<feature type="transmembrane region" description="Helical" evidence="9">
    <location>
        <begin position="20"/>
        <end position="40"/>
    </location>
</feature>
<organism evidence="10 11">
    <name type="scientific">Mycena albidolilacea</name>
    <dbReference type="NCBI Taxonomy" id="1033008"/>
    <lineage>
        <taxon>Eukaryota</taxon>
        <taxon>Fungi</taxon>
        <taxon>Dikarya</taxon>
        <taxon>Basidiomycota</taxon>
        <taxon>Agaricomycotina</taxon>
        <taxon>Agaricomycetes</taxon>
        <taxon>Agaricomycetidae</taxon>
        <taxon>Agaricales</taxon>
        <taxon>Marasmiineae</taxon>
        <taxon>Mycenaceae</taxon>
        <taxon>Mycena</taxon>
    </lineage>
</organism>
<proteinExistence type="predicted"/>
<dbReference type="EMBL" id="JARIHO010000012">
    <property type="protein sequence ID" value="KAJ7352675.1"/>
    <property type="molecule type" value="Genomic_DNA"/>
</dbReference>
<name>A0AAD7A9L2_9AGAR</name>
<dbReference type="Proteomes" id="UP001218218">
    <property type="component" value="Unassembled WGS sequence"/>
</dbReference>
<evidence type="ECO:0000313" key="11">
    <source>
        <dbReference type="Proteomes" id="UP001218218"/>
    </source>
</evidence>
<gene>
    <name evidence="10" type="ORF">DFH08DRAFT_805858</name>
</gene>
<evidence type="ECO:0000256" key="9">
    <source>
        <dbReference type="SAM" id="Phobius"/>
    </source>
</evidence>
<keyword evidence="3" id="KW-1003">Cell membrane</keyword>
<keyword evidence="7 9" id="KW-0472">Membrane</keyword>
<reference evidence="10" key="1">
    <citation type="submission" date="2023-03" db="EMBL/GenBank/DDBJ databases">
        <title>Massive genome expansion in bonnet fungi (Mycena s.s.) driven by repeated elements and novel gene families across ecological guilds.</title>
        <authorList>
            <consortium name="Lawrence Berkeley National Laboratory"/>
            <person name="Harder C.B."/>
            <person name="Miyauchi S."/>
            <person name="Viragh M."/>
            <person name="Kuo A."/>
            <person name="Thoen E."/>
            <person name="Andreopoulos B."/>
            <person name="Lu D."/>
            <person name="Skrede I."/>
            <person name="Drula E."/>
            <person name="Henrissat B."/>
            <person name="Morin E."/>
            <person name="Kohler A."/>
            <person name="Barry K."/>
            <person name="LaButti K."/>
            <person name="Morin E."/>
            <person name="Salamov A."/>
            <person name="Lipzen A."/>
            <person name="Mereny Z."/>
            <person name="Hegedus B."/>
            <person name="Baldrian P."/>
            <person name="Stursova M."/>
            <person name="Weitz H."/>
            <person name="Taylor A."/>
            <person name="Grigoriev I.V."/>
            <person name="Nagy L.G."/>
            <person name="Martin F."/>
            <person name="Kauserud H."/>
        </authorList>
    </citation>
    <scope>NUCLEOTIDE SEQUENCE</scope>
    <source>
        <strain evidence="10">CBHHK002</strain>
    </source>
</reference>
<dbReference type="GO" id="GO:0005254">
    <property type="term" value="F:chloride channel activity"/>
    <property type="evidence" value="ECO:0007669"/>
    <property type="project" value="InterPro"/>
</dbReference>
<evidence type="ECO:0000256" key="7">
    <source>
        <dbReference type="ARBA" id="ARBA00023136"/>
    </source>
</evidence>
<keyword evidence="11" id="KW-1185">Reference proteome</keyword>
<protein>
    <submittedName>
        <fullName evidence="10">Uncharacterized protein</fullName>
    </submittedName>
</protein>
<evidence type="ECO:0000256" key="3">
    <source>
        <dbReference type="ARBA" id="ARBA00022475"/>
    </source>
</evidence>
<keyword evidence="4 9" id="KW-0812">Transmembrane</keyword>
<feature type="region of interest" description="Disordered" evidence="8">
    <location>
        <begin position="340"/>
        <end position="361"/>
    </location>
</feature>
<comment type="subcellular location">
    <subcellularLocation>
        <location evidence="1">Cell membrane</location>
        <topology evidence="1">Multi-pass membrane protein</topology>
    </subcellularLocation>
</comment>
<keyword evidence="6" id="KW-0406">Ion transport</keyword>
<evidence type="ECO:0000313" key="10">
    <source>
        <dbReference type="EMBL" id="KAJ7352675.1"/>
    </source>
</evidence>
<evidence type="ECO:0000256" key="6">
    <source>
        <dbReference type="ARBA" id="ARBA00023065"/>
    </source>
</evidence>
<dbReference type="AlphaFoldDB" id="A0AAD7A9L2"/>
<evidence type="ECO:0000256" key="1">
    <source>
        <dbReference type="ARBA" id="ARBA00004651"/>
    </source>
</evidence>
<dbReference type="PANTHER" id="PTHR33281:SF19">
    <property type="entry name" value="VOLTAGE-DEPENDENT ANION CHANNEL-FORMING PROTEIN YNEE"/>
    <property type="match status" value="1"/>
</dbReference>
<dbReference type="PANTHER" id="PTHR33281">
    <property type="entry name" value="UPF0187 PROTEIN YNEE"/>
    <property type="match status" value="1"/>
</dbReference>
<evidence type="ECO:0000256" key="5">
    <source>
        <dbReference type="ARBA" id="ARBA00022989"/>
    </source>
</evidence>
<keyword evidence="5 9" id="KW-1133">Transmembrane helix</keyword>
<feature type="compositionally biased region" description="Polar residues" evidence="8">
    <location>
        <begin position="186"/>
        <end position="197"/>
    </location>
</feature>
<dbReference type="GO" id="GO:0005886">
    <property type="term" value="C:plasma membrane"/>
    <property type="evidence" value="ECO:0007669"/>
    <property type="project" value="UniProtKB-SubCell"/>
</dbReference>
<evidence type="ECO:0000256" key="4">
    <source>
        <dbReference type="ARBA" id="ARBA00022692"/>
    </source>
</evidence>
<evidence type="ECO:0000256" key="2">
    <source>
        <dbReference type="ARBA" id="ARBA00022448"/>
    </source>
</evidence>
<evidence type="ECO:0000256" key="8">
    <source>
        <dbReference type="SAM" id="MobiDB-lite"/>
    </source>
</evidence>
<comment type="caution">
    <text evidence="10">The sequence shown here is derived from an EMBL/GenBank/DDBJ whole genome shotgun (WGS) entry which is preliminary data.</text>
</comment>
<accession>A0AAD7A9L2</accession>
<dbReference type="Pfam" id="PF25539">
    <property type="entry name" value="Bestrophin_2"/>
    <property type="match status" value="1"/>
</dbReference>
<dbReference type="InterPro" id="IPR044669">
    <property type="entry name" value="YneE/VCCN1/2-like"/>
</dbReference>